<dbReference type="AlphaFoldDB" id="L0H327"/>
<name>L0H327_9GAMM</name>
<sequence length="158" mass="16647">MKTNRLLALMLAMTALASPVQVAAGGWGSDLLPPQTVIDQSSKLNIAVVVVAGEGDSSLQVGQTGDRNVALTKQYKEGIDQLVSQQKGAGNVLSVHQQGEQNLVVATQDDQGSGKHRGGTSYSRTLGPDGLEVQFRSGDFDFFSLTVNGAFSTFGRVH</sequence>
<dbReference type="RefSeq" id="WP_015282182.1">
    <property type="nucleotide sequence ID" value="NC_019940.1"/>
</dbReference>
<feature type="chain" id="PRO_5003943584" description="Curlin associated repeat-containing protein" evidence="2">
    <location>
        <begin position="24"/>
        <end position="158"/>
    </location>
</feature>
<feature type="region of interest" description="Disordered" evidence="1">
    <location>
        <begin position="108"/>
        <end position="128"/>
    </location>
</feature>
<feature type="signal peptide" evidence="2">
    <location>
        <begin position="1"/>
        <end position="23"/>
    </location>
</feature>
<reference evidence="3 4" key="1">
    <citation type="submission" date="2011-09" db="EMBL/GenBank/DDBJ databases">
        <title>Complete sequence of chromosome of Thioflavicoccus mobilis 8321.</title>
        <authorList>
            <consortium name="US DOE Joint Genome Institute"/>
            <person name="Lucas S."/>
            <person name="Han J."/>
            <person name="Lapidus A."/>
            <person name="Cheng J.-F."/>
            <person name="Goodwin L."/>
            <person name="Pitluck S."/>
            <person name="Peters L."/>
            <person name="Ovchinnikova G."/>
            <person name="Lu M."/>
            <person name="Detter J.C."/>
            <person name="Han C."/>
            <person name="Tapia R."/>
            <person name="Land M."/>
            <person name="Hauser L."/>
            <person name="Kyrpides N."/>
            <person name="Ivanova N."/>
            <person name="Pagani I."/>
            <person name="Vogl K."/>
            <person name="Liu Z."/>
            <person name="Imhoff J."/>
            <person name="Thiel V."/>
            <person name="Frigaard N.-U."/>
            <person name="Bryant D."/>
            <person name="Woyke T."/>
        </authorList>
    </citation>
    <scope>NUCLEOTIDE SEQUENCE [LARGE SCALE GENOMIC DNA]</scope>
    <source>
        <strain evidence="3 4">8321</strain>
    </source>
</reference>
<evidence type="ECO:0008006" key="5">
    <source>
        <dbReference type="Google" id="ProtNLM"/>
    </source>
</evidence>
<evidence type="ECO:0000256" key="2">
    <source>
        <dbReference type="SAM" id="SignalP"/>
    </source>
</evidence>
<dbReference type="KEGG" id="tmb:Thimo_3385"/>
<dbReference type="Proteomes" id="UP000010816">
    <property type="component" value="Chromosome"/>
</dbReference>
<keyword evidence="2" id="KW-0732">Signal</keyword>
<keyword evidence="4" id="KW-1185">Reference proteome</keyword>
<accession>L0H327</accession>
<organism evidence="3 4">
    <name type="scientific">Thioflavicoccus mobilis 8321</name>
    <dbReference type="NCBI Taxonomy" id="765912"/>
    <lineage>
        <taxon>Bacteria</taxon>
        <taxon>Pseudomonadati</taxon>
        <taxon>Pseudomonadota</taxon>
        <taxon>Gammaproteobacteria</taxon>
        <taxon>Chromatiales</taxon>
        <taxon>Chromatiaceae</taxon>
        <taxon>Thioflavicoccus</taxon>
    </lineage>
</organism>
<dbReference type="STRING" id="765912.Thimo_3385"/>
<dbReference type="HOGENOM" id="CLU_1668608_0_0_6"/>
<proteinExistence type="predicted"/>
<gene>
    <name evidence="3" type="ORF">Thimo_3385</name>
</gene>
<evidence type="ECO:0000313" key="3">
    <source>
        <dbReference type="EMBL" id="AGA92055.1"/>
    </source>
</evidence>
<evidence type="ECO:0000313" key="4">
    <source>
        <dbReference type="Proteomes" id="UP000010816"/>
    </source>
</evidence>
<protein>
    <recommendedName>
        <fullName evidence="5">Curlin associated repeat-containing protein</fullName>
    </recommendedName>
</protein>
<dbReference type="EMBL" id="CP003051">
    <property type="protein sequence ID" value="AGA92055.1"/>
    <property type="molecule type" value="Genomic_DNA"/>
</dbReference>
<evidence type="ECO:0000256" key="1">
    <source>
        <dbReference type="SAM" id="MobiDB-lite"/>
    </source>
</evidence>